<dbReference type="InterPro" id="IPR051081">
    <property type="entry name" value="HTH_MetalResp_TranReg"/>
</dbReference>
<dbReference type="GO" id="GO:0003700">
    <property type="term" value="F:DNA-binding transcription factor activity"/>
    <property type="evidence" value="ECO:0007669"/>
    <property type="project" value="InterPro"/>
</dbReference>
<keyword evidence="1" id="KW-0059">Arsenical resistance</keyword>
<dbReference type="NCBIfam" id="NF033788">
    <property type="entry name" value="HTH_metalloreg"/>
    <property type="match status" value="1"/>
</dbReference>
<dbReference type="PANTHER" id="PTHR33154:SF18">
    <property type="entry name" value="ARSENICAL RESISTANCE OPERON REPRESSOR"/>
    <property type="match status" value="1"/>
</dbReference>
<dbReference type="RefSeq" id="WP_058471208.1">
    <property type="nucleotide sequence ID" value="NZ_CAAAIC010000008.1"/>
</dbReference>
<reference evidence="6 7" key="1">
    <citation type="submission" date="2015-11" db="EMBL/GenBank/DDBJ databases">
        <title>Genomic analysis of 38 Legionella species identifies large and diverse effector repertoires.</title>
        <authorList>
            <person name="Burstein D."/>
            <person name="Amaro F."/>
            <person name="Zusman T."/>
            <person name="Lifshitz Z."/>
            <person name="Cohen O."/>
            <person name="Gilbert J.A."/>
            <person name="Pupko T."/>
            <person name="Shuman H.A."/>
            <person name="Segal G."/>
        </authorList>
    </citation>
    <scope>NUCLEOTIDE SEQUENCE [LARGE SCALE GENOMIC DNA]</scope>
    <source>
        <strain evidence="6 7">BL-540</strain>
    </source>
</reference>
<evidence type="ECO:0000259" key="5">
    <source>
        <dbReference type="PROSITE" id="PS50987"/>
    </source>
</evidence>
<dbReference type="Gene3D" id="1.10.10.10">
    <property type="entry name" value="Winged helix-like DNA-binding domain superfamily/Winged helix DNA-binding domain"/>
    <property type="match status" value="1"/>
</dbReference>
<dbReference type="STRING" id="456.Ljor_1763"/>
<dbReference type="InterPro" id="IPR036390">
    <property type="entry name" value="WH_DNA-bd_sf"/>
</dbReference>
<keyword evidence="2" id="KW-0805">Transcription regulation</keyword>
<dbReference type="PANTHER" id="PTHR33154">
    <property type="entry name" value="TRANSCRIPTIONAL REGULATOR, ARSR FAMILY"/>
    <property type="match status" value="1"/>
</dbReference>
<evidence type="ECO:0000313" key="7">
    <source>
        <dbReference type="Proteomes" id="UP000055035"/>
    </source>
</evidence>
<protein>
    <submittedName>
        <fullName evidence="6">Arsenical resistance operon repressor</fullName>
    </submittedName>
</protein>
<dbReference type="InterPro" id="IPR036388">
    <property type="entry name" value="WH-like_DNA-bd_sf"/>
</dbReference>
<dbReference type="CDD" id="cd00090">
    <property type="entry name" value="HTH_ARSR"/>
    <property type="match status" value="1"/>
</dbReference>
<dbReference type="Pfam" id="PF01022">
    <property type="entry name" value="HTH_5"/>
    <property type="match status" value="1"/>
</dbReference>
<accession>A0A0W0VBH8</accession>
<sequence>MQTIKIQSPEIFQALADLTRLRIMRVLIKTNEKACLCELADSLMEPQYNLSRHLKILRQAGLLIAEKQGRWVYHELAHKMDKAKFLPNLYQLIKVLPDNNGIFVEDLSRFRKRLLLREKGRCNISAQALLMNRKEYK</sequence>
<dbReference type="AlphaFoldDB" id="A0A0W0VBH8"/>
<keyword evidence="3" id="KW-0238">DNA-binding</keyword>
<gene>
    <name evidence="6" type="primary">arsR</name>
    <name evidence="6" type="ORF">Ljor_1763</name>
</gene>
<dbReference type="SMART" id="SM00418">
    <property type="entry name" value="HTH_ARSR"/>
    <property type="match status" value="1"/>
</dbReference>
<dbReference type="InterPro" id="IPR001845">
    <property type="entry name" value="HTH_ArsR_DNA-bd_dom"/>
</dbReference>
<name>A0A0W0VBH8_9GAMM</name>
<dbReference type="Proteomes" id="UP000055035">
    <property type="component" value="Unassembled WGS sequence"/>
</dbReference>
<keyword evidence="4" id="KW-0804">Transcription</keyword>
<comment type="caution">
    <text evidence="6">The sequence shown here is derived from an EMBL/GenBank/DDBJ whole genome shotgun (WGS) entry which is preliminary data.</text>
</comment>
<dbReference type="PROSITE" id="PS50987">
    <property type="entry name" value="HTH_ARSR_2"/>
    <property type="match status" value="1"/>
</dbReference>
<dbReference type="PRINTS" id="PR00778">
    <property type="entry name" value="HTHARSR"/>
</dbReference>
<feature type="domain" description="HTH arsR-type" evidence="5">
    <location>
        <begin position="1"/>
        <end position="96"/>
    </location>
</feature>
<evidence type="ECO:0000313" key="6">
    <source>
        <dbReference type="EMBL" id="KTD17457.1"/>
    </source>
</evidence>
<evidence type="ECO:0000256" key="4">
    <source>
        <dbReference type="ARBA" id="ARBA00023163"/>
    </source>
</evidence>
<evidence type="ECO:0000256" key="3">
    <source>
        <dbReference type="ARBA" id="ARBA00023125"/>
    </source>
</evidence>
<keyword evidence="7" id="KW-1185">Reference proteome</keyword>
<dbReference type="GO" id="GO:0046685">
    <property type="term" value="P:response to arsenic-containing substance"/>
    <property type="evidence" value="ECO:0007669"/>
    <property type="project" value="UniProtKB-KW"/>
</dbReference>
<dbReference type="PATRIC" id="fig|456.5.peg.1881"/>
<dbReference type="OrthoDB" id="9796124at2"/>
<proteinExistence type="predicted"/>
<dbReference type="InterPro" id="IPR011991">
    <property type="entry name" value="ArsR-like_HTH"/>
</dbReference>
<dbReference type="SUPFAM" id="SSF46785">
    <property type="entry name" value="Winged helix' DNA-binding domain"/>
    <property type="match status" value="1"/>
</dbReference>
<dbReference type="GO" id="GO:0003677">
    <property type="term" value="F:DNA binding"/>
    <property type="evidence" value="ECO:0007669"/>
    <property type="project" value="UniProtKB-KW"/>
</dbReference>
<evidence type="ECO:0000256" key="1">
    <source>
        <dbReference type="ARBA" id="ARBA00022849"/>
    </source>
</evidence>
<dbReference type="EMBL" id="LNYJ01000011">
    <property type="protein sequence ID" value="KTD17457.1"/>
    <property type="molecule type" value="Genomic_DNA"/>
</dbReference>
<evidence type="ECO:0000256" key="2">
    <source>
        <dbReference type="ARBA" id="ARBA00023015"/>
    </source>
</evidence>
<organism evidence="6 7">
    <name type="scientific">Legionella jordanis</name>
    <dbReference type="NCBI Taxonomy" id="456"/>
    <lineage>
        <taxon>Bacteria</taxon>
        <taxon>Pseudomonadati</taxon>
        <taxon>Pseudomonadota</taxon>
        <taxon>Gammaproteobacteria</taxon>
        <taxon>Legionellales</taxon>
        <taxon>Legionellaceae</taxon>
        <taxon>Legionella</taxon>
    </lineage>
</organism>